<proteinExistence type="predicted"/>
<dbReference type="AlphaFoldDB" id="A0A7Y8Y300"/>
<dbReference type="PANTHER" id="PTHR35190:SF2">
    <property type="entry name" value="PROTEIN DCD1B"/>
    <property type="match status" value="1"/>
</dbReference>
<dbReference type="PANTHER" id="PTHR35190">
    <property type="entry name" value="PROTEIN DCD1B"/>
    <property type="match status" value="1"/>
</dbReference>
<dbReference type="GO" id="GO:0016740">
    <property type="term" value="F:transferase activity"/>
    <property type="evidence" value="ECO:0007669"/>
    <property type="project" value="UniProtKB-KW"/>
</dbReference>
<keyword evidence="2" id="KW-0808">Transferase</keyword>
<evidence type="ECO:0000313" key="3">
    <source>
        <dbReference type="Proteomes" id="UP000535020"/>
    </source>
</evidence>
<gene>
    <name evidence="2" type="ORF">HZF10_10865</name>
</gene>
<dbReference type="InterPro" id="IPR047794">
    <property type="entry name" value="C45_proenzyme-like"/>
</dbReference>
<dbReference type="RefSeq" id="WP_176006452.1">
    <property type="nucleotide sequence ID" value="NZ_JABWMI010000011.1"/>
</dbReference>
<dbReference type="SUPFAM" id="SSF48452">
    <property type="entry name" value="TPR-like"/>
    <property type="match status" value="1"/>
</dbReference>
<dbReference type="Pfam" id="PF03417">
    <property type="entry name" value="AAT"/>
    <property type="match status" value="1"/>
</dbReference>
<dbReference type="InterPro" id="IPR011990">
    <property type="entry name" value="TPR-like_helical_dom_sf"/>
</dbReference>
<reference evidence="2 3" key="1">
    <citation type="submission" date="2020-07" db="EMBL/GenBank/DDBJ databases">
        <authorList>
            <person name="Sun Q."/>
        </authorList>
    </citation>
    <scope>NUCLEOTIDE SEQUENCE [LARGE SCALE GENOMIC DNA]</scope>
    <source>
        <strain evidence="2 3">MAH-1</strain>
    </source>
</reference>
<comment type="caution">
    <text evidence="2">The sequence shown here is derived from an EMBL/GenBank/DDBJ whole genome shotgun (WGS) entry which is preliminary data.</text>
</comment>
<accession>A0A7Y8Y300</accession>
<dbReference type="InterPro" id="IPR005079">
    <property type="entry name" value="Peptidase_C45_hydrolase"/>
</dbReference>
<dbReference type="NCBIfam" id="NF040521">
    <property type="entry name" value="C45_proenzyme"/>
    <property type="match status" value="1"/>
</dbReference>
<dbReference type="PROSITE" id="PS51257">
    <property type="entry name" value="PROKAR_LIPOPROTEIN"/>
    <property type="match status" value="1"/>
</dbReference>
<dbReference type="InterPro" id="IPR047803">
    <property type="entry name" value="DCD1A/B-like"/>
</dbReference>
<evidence type="ECO:0000313" key="2">
    <source>
        <dbReference type="EMBL" id="NYA71425.1"/>
    </source>
</evidence>
<sequence>MKSKESRKSIGLLVQKFVCSILLIFLVGCGTSGSLHHKPITKGYDSIAPRVEKISPEKFISGNNFLIKNKQQLWELYVEGDPLQIGLTTGALEDSLLKKQEKVFFSKIEEIVPSKSKQKLLRKILTWYNRKLYLNVPEEYKTEIYGLSQYTSHDYDFIAPRYLRTLYLHGAHDIGHAMQDLMLVGCSSFAAWGDKSADGKLILGRNFDFYAGDDFAKDKVIAFIRPDKGNAFMTVTWAGMIGAVSGMNDKGLTVTINAGKSKIPLIAKTPISILTREILQYASTIDEAVAIAKKRQVFVSEAIMVGSAKDGKAALIEVSPKNFGVYEVPNSADQLLCSNHFQSEPYKNDKRNNDAIKNSHSKYRFDKLTEDFNRNPKINPEIAASILRDTKSLEGGLPLGYGNEKALNQLLAHHGVIFQPNDLKVWVSANPYQLGEFVCYDLHAIFGKERNSKFVSTLAANSLNIAQDPFANSEAFKKYEQYRIEDRKMDGFLENESGMTEEFARNYQSLNPDLWIVHYKVGQYYFGKKEYAKAKPHFEMALTKEITTLPAKEHAQEYLKKINKKLKK</sequence>
<dbReference type="Gene3D" id="3.60.60.10">
    <property type="entry name" value="Penicillin V Acylase, Chain A"/>
    <property type="match status" value="1"/>
</dbReference>
<dbReference type="EMBL" id="JACBJI010000004">
    <property type="protein sequence ID" value="NYA71425.1"/>
    <property type="molecule type" value="Genomic_DNA"/>
</dbReference>
<keyword evidence="3" id="KW-1185">Reference proteome</keyword>
<evidence type="ECO:0000259" key="1">
    <source>
        <dbReference type="Pfam" id="PF03417"/>
    </source>
</evidence>
<name>A0A7Y8Y300_9FLAO</name>
<dbReference type="Proteomes" id="UP000535020">
    <property type="component" value="Unassembled WGS sequence"/>
</dbReference>
<protein>
    <submittedName>
        <fullName evidence="2">Acyl-CoA--6-aminopenicillanic acid acyl-transferase</fullName>
    </submittedName>
</protein>
<feature type="domain" description="Peptidase C45 hydrolase" evidence="1">
    <location>
        <begin position="198"/>
        <end position="426"/>
    </location>
</feature>
<organism evidence="2 3">
    <name type="scientific">Flavobacterium agri</name>
    <dbReference type="NCBI Taxonomy" id="2743471"/>
    <lineage>
        <taxon>Bacteria</taxon>
        <taxon>Pseudomonadati</taxon>
        <taxon>Bacteroidota</taxon>
        <taxon>Flavobacteriia</taxon>
        <taxon>Flavobacteriales</taxon>
        <taxon>Flavobacteriaceae</taxon>
        <taxon>Flavobacterium</taxon>
    </lineage>
</organism>